<dbReference type="AlphaFoldDB" id="A0AAV3QI45"/>
<organism evidence="1 2">
    <name type="scientific">Lithospermum erythrorhizon</name>
    <name type="common">Purple gromwell</name>
    <name type="synonym">Lithospermum officinale var. erythrorhizon</name>
    <dbReference type="NCBI Taxonomy" id="34254"/>
    <lineage>
        <taxon>Eukaryota</taxon>
        <taxon>Viridiplantae</taxon>
        <taxon>Streptophyta</taxon>
        <taxon>Embryophyta</taxon>
        <taxon>Tracheophyta</taxon>
        <taxon>Spermatophyta</taxon>
        <taxon>Magnoliopsida</taxon>
        <taxon>eudicotyledons</taxon>
        <taxon>Gunneridae</taxon>
        <taxon>Pentapetalae</taxon>
        <taxon>asterids</taxon>
        <taxon>lamiids</taxon>
        <taxon>Boraginales</taxon>
        <taxon>Boraginaceae</taxon>
        <taxon>Boraginoideae</taxon>
        <taxon>Lithospermeae</taxon>
        <taxon>Lithospermum</taxon>
    </lineage>
</organism>
<proteinExistence type="predicted"/>
<reference evidence="1 2" key="1">
    <citation type="submission" date="2024-01" db="EMBL/GenBank/DDBJ databases">
        <title>The complete chloroplast genome sequence of Lithospermum erythrorhizon: insights into the phylogenetic relationship among Boraginaceae species and the maternal lineages of purple gromwells.</title>
        <authorList>
            <person name="Okada T."/>
            <person name="Watanabe K."/>
        </authorList>
    </citation>
    <scope>NUCLEOTIDE SEQUENCE [LARGE SCALE GENOMIC DNA]</scope>
</reference>
<sequence length="116" mass="13389">MQPLIEELKELWVDSIMTYDASVNQMFSLHKTLLWTISDFPAYAMLSGKSTKGHRLRRYKVSFNGKIELETKPPTLDGIDVLSEFNDDGVLTEYKKEDIKKRLEERVDKNTSSNCA</sequence>
<protein>
    <submittedName>
        <fullName evidence="1">Uncharacterized protein</fullName>
    </submittedName>
</protein>
<dbReference type="Pfam" id="PF02992">
    <property type="entry name" value="Transposase_21"/>
    <property type="match status" value="1"/>
</dbReference>
<dbReference type="EMBL" id="BAABME010004836">
    <property type="protein sequence ID" value="GAA0163739.1"/>
    <property type="molecule type" value="Genomic_DNA"/>
</dbReference>
<comment type="caution">
    <text evidence="1">The sequence shown here is derived from an EMBL/GenBank/DDBJ whole genome shotgun (WGS) entry which is preliminary data.</text>
</comment>
<keyword evidence="2" id="KW-1185">Reference proteome</keyword>
<evidence type="ECO:0000313" key="1">
    <source>
        <dbReference type="EMBL" id="GAA0163739.1"/>
    </source>
</evidence>
<evidence type="ECO:0000313" key="2">
    <source>
        <dbReference type="Proteomes" id="UP001454036"/>
    </source>
</evidence>
<dbReference type="PANTHER" id="PTHR10775">
    <property type="entry name" value="OS08G0208400 PROTEIN"/>
    <property type="match status" value="1"/>
</dbReference>
<name>A0AAV3QI45_LITER</name>
<accession>A0AAV3QI45</accession>
<gene>
    <name evidence="1" type="ORF">LIER_19533</name>
</gene>
<dbReference type="InterPro" id="IPR004242">
    <property type="entry name" value="Transposase_21"/>
</dbReference>
<dbReference type="Proteomes" id="UP001454036">
    <property type="component" value="Unassembled WGS sequence"/>
</dbReference>
<dbReference type="PANTHER" id="PTHR10775:SF182">
    <property type="entry name" value="TRANSPOSON, EN_SPM-LIKE, TRANSPOSASE-ASSOCIATED DOMAIN PROTEIN-RELATED"/>
    <property type="match status" value="1"/>
</dbReference>